<accession>A0A2S8FGU2</accession>
<dbReference type="PANTHER" id="PTHR12147:SF26">
    <property type="entry name" value="PEPTIDASE M28 DOMAIN-CONTAINING PROTEIN"/>
    <property type="match status" value="1"/>
</dbReference>
<evidence type="ECO:0000259" key="1">
    <source>
        <dbReference type="Pfam" id="PF04389"/>
    </source>
</evidence>
<evidence type="ECO:0000313" key="2">
    <source>
        <dbReference type="EMBL" id="PQO31398.1"/>
    </source>
</evidence>
<dbReference type="Proteomes" id="UP000240009">
    <property type="component" value="Unassembled WGS sequence"/>
</dbReference>
<dbReference type="Gene3D" id="3.40.630.10">
    <property type="entry name" value="Zn peptidases"/>
    <property type="match status" value="1"/>
</dbReference>
<dbReference type="GO" id="GO:0006508">
    <property type="term" value="P:proteolysis"/>
    <property type="evidence" value="ECO:0007669"/>
    <property type="project" value="InterPro"/>
</dbReference>
<proteinExistence type="predicted"/>
<dbReference type="PANTHER" id="PTHR12147">
    <property type="entry name" value="METALLOPEPTIDASE M28 FAMILY MEMBER"/>
    <property type="match status" value="1"/>
</dbReference>
<feature type="domain" description="Peptidase M28" evidence="1">
    <location>
        <begin position="66"/>
        <end position="287"/>
    </location>
</feature>
<dbReference type="OrthoDB" id="9762302at2"/>
<dbReference type="InterPro" id="IPR007484">
    <property type="entry name" value="Peptidase_M28"/>
</dbReference>
<dbReference type="GO" id="GO:0008235">
    <property type="term" value="F:metalloexopeptidase activity"/>
    <property type="evidence" value="ECO:0007669"/>
    <property type="project" value="InterPro"/>
</dbReference>
<reference evidence="2 3" key="1">
    <citation type="submission" date="2018-02" db="EMBL/GenBank/DDBJ databases">
        <title>Comparative genomes isolates from brazilian mangrove.</title>
        <authorList>
            <person name="Araujo J.E."/>
            <person name="Taketani R.G."/>
            <person name="Silva M.C.P."/>
            <person name="Loureco M.V."/>
            <person name="Andreote F.D."/>
        </authorList>
    </citation>
    <scope>NUCLEOTIDE SEQUENCE [LARGE SCALE GENOMIC DNA]</scope>
    <source>
        <strain evidence="2 3">HEX-2 MGV</strain>
    </source>
</reference>
<protein>
    <submittedName>
        <fullName evidence="2">Peptidase M28</fullName>
    </submittedName>
</protein>
<dbReference type="InterPro" id="IPR045175">
    <property type="entry name" value="M28_fam"/>
</dbReference>
<comment type="caution">
    <text evidence="2">The sequence shown here is derived from an EMBL/GenBank/DDBJ whole genome shotgun (WGS) entry which is preliminary data.</text>
</comment>
<dbReference type="AlphaFoldDB" id="A0A2S8FGU2"/>
<dbReference type="Pfam" id="PF04389">
    <property type="entry name" value="Peptidase_M28"/>
    <property type="match status" value="1"/>
</dbReference>
<evidence type="ECO:0000313" key="3">
    <source>
        <dbReference type="Proteomes" id="UP000240009"/>
    </source>
</evidence>
<name>A0A2S8FGU2_9BACT</name>
<dbReference type="RefSeq" id="WP_105354238.1">
    <property type="nucleotide sequence ID" value="NZ_PUIA01000037.1"/>
</dbReference>
<dbReference type="SUPFAM" id="SSF53187">
    <property type="entry name" value="Zn-dependent exopeptidases"/>
    <property type="match status" value="1"/>
</dbReference>
<gene>
    <name evidence="2" type="ORF">C5Y96_13750</name>
</gene>
<dbReference type="EMBL" id="PUIA01000037">
    <property type="protein sequence ID" value="PQO31398.1"/>
    <property type="molecule type" value="Genomic_DNA"/>
</dbReference>
<organism evidence="2 3">
    <name type="scientific">Blastopirellula marina</name>
    <dbReference type="NCBI Taxonomy" id="124"/>
    <lineage>
        <taxon>Bacteria</taxon>
        <taxon>Pseudomonadati</taxon>
        <taxon>Planctomycetota</taxon>
        <taxon>Planctomycetia</taxon>
        <taxon>Pirellulales</taxon>
        <taxon>Pirellulaceae</taxon>
        <taxon>Blastopirellula</taxon>
    </lineage>
</organism>
<sequence>MTFDHSPIRERLHAHVDRLSGQIGPRILARPESISATIGYLTSQWNEMGYEVREETYASSDGPATNLVVEIPGTSANEVIVLGAHYDTVATTPGADDNASAVAVLLEVGRLLKEVTPRRTIRFVAFACEESPYMSLGSMGSQHHAQQARQRGEKIAMLCLEMVGYFRDDPGSQSVPSSIPKFLHWLFPKRGNFLAAIGNLSSWQLSWAFRRGFKKASRLKLFSICLPEKIEEIRRSDNSSFWDAGYPALMLTDTSFLRNANYHQPSDTPDTLDYDAMSEVTRGVASAVKKLAG</sequence>